<evidence type="ECO:0000256" key="8">
    <source>
        <dbReference type="ARBA" id="ARBA00048348"/>
    </source>
</evidence>
<comment type="catalytic activity">
    <reaction evidence="8 9">
        <text>hydrogencarbonate + H(+) = CO2 + H2O</text>
        <dbReference type="Rhea" id="RHEA:10748"/>
        <dbReference type="ChEBI" id="CHEBI:15377"/>
        <dbReference type="ChEBI" id="CHEBI:15378"/>
        <dbReference type="ChEBI" id="CHEBI:16526"/>
        <dbReference type="ChEBI" id="CHEBI:17544"/>
        <dbReference type="EC" id="4.2.1.1"/>
    </reaction>
</comment>
<dbReference type="EC" id="4.2.1.1" evidence="3 9"/>
<dbReference type="EMBL" id="BSUZ01000001">
    <property type="protein sequence ID" value="GMA87377.1"/>
    <property type="molecule type" value="Genomic_DNA"/>
</dbReference>
<sequence length="172" mass="17431">MVPNVITSSGPGDLFTVRTIGALVPEHAGHEGAGEATLAAVEYAVLALGVRHVVVCGHTDCGAMRALAGGVGDTPMPAVTAWLRHGAPVLAAGADSRQPDEPGPGRGRGALDTLRRNPTVAPALRAGTLDLTGLLFDIGAASCLVLDERTGAFEESPSIDLRTPSQQPVAGN</sequence>
<evidence type="ECO:0000313" key="11">
    <source>
        <dbReference type="EMBL" id="GMA87377.1"/>
    </source>
</evidence>
<keyword evidence="12" id="KW-1185">Reference proteome</keyword>
<dbReference type="Pfam" id="PF00484">
    <property type="entry name" value="Pro_CA"/>
    <property type="match status" value="1"/>
</dbReference>
<accession>A0ABQ6JKJ6</accession>
<evidence type="ECO:0000256" key="6">
    <source>
        <dbReference type="ARBA" id="ARBA00023239"/>
    </source>
</evidence>
<evidence type="ECO:0000256" key="7">
    <source>
        <dbReference type="ARBA" id="ARBA00024993"/>
    </source>
</evidence>
<protein>
    <recommendedName>
        <fullName evidence="3 9">Carbonic anhydrase</fullName>
        <ecNumber evidence="3 9">4.2.1.1</ecNumber>
    </recommendedName>
    <alternativeName>
        <fullName evidence="9">Carbonate dehydratase</fullName>
    </alternativeName>
</protein>
<dbReference type="InterPro" id="IPR001765">
    <property type="entry name" value="Carbonic_anhydrase"/>
</dbReference>
<dbReference type="Gene3D" id="3.40.1050.10">
    <property type="entry name" value="Carbonic anhydrase"/>
    <property type="match status" value="1"/>
</dbReference>
<dbReference type="SUPFAM" id="SSF53056">
    <property type="entry name" value="beta-carbonic anhydrase, cab"/>
    <property type="match status" value="1"/>
</dbReference>
<dbReference type="PROSITE" id="PS00705">
    <property type="entry name" value="PROK_CO2_ANHYDRASE_2"/>
    <property type="match status" value="1"/>
</dbReference>
<organism evidence="11 12">
    <name type="scientific">Angustibacter aerolatus</name>
    <dbReference type="NCBI Taxonomy" id="1162965"/>
    <lineage>
        <taxon>Bacteria</taxon>
        <taxon>Bacillati</taxon>
        <taxon>Actinomycetota</taxon>
        <taxon>Actinomycetes</taxon>
        <taxon>Kineosporiales</taxon>
        <taxon>Kineosporiaceae</taxon>
    </lineage>
</organism>
<dbReference type="PANTHER" id="PTHR11002:SF76">
    <property type="entry name" value="CARBONIC ANHYDRASE"/>
    <property type="match status" value="1"/>
</dbReference>
<keyword evidence="6 9" id="KW-0456">Lyase</keyword>
<evidence type="ECO:0000256" key="3">
    <source>
        <dbReference type="ARBA" id="ARBA00012925"/>
    </source>
</evidence>
<evidence type="ECO:0000256" key="4">
    <source>
        <dbReference type="ARBA" id="ARBA00022723"/>
    </source>
</evidence>
<evidence type="ECO:0000256" key="2">
    <source>
        <dbReference type="ARBA" id="ARBA00006217"/>
    </source>
</evidence>
<comment type="function">
    <text evidence="9">Reversible hydration of carbon dioxide.</text>
</comment>
<comment type="cofactor">
    <cofactor evidence="1">
        <name>Zn(2+)</name>
        <dbReference type="ChEBI" id="CHEBI:29105"/>
    </cofactor>
</comment>
<gene>
    <name evidence="11" type="ORF">GCM10025868_26270</name>
</gene>
<evidence type="ECO:0000256" key="9">
    <source>
        <dbReference type="RuleBase" id="RU003956"/>
    </source>
</evidence>
<comment type="similarity">
    <text evidence="2 9">Belongs to the beta-class carbonic anhydrase family.</text>
</comment>
<evidence type="ECO:0000256" key="10">
    <source>
        <dbReference type="SAM" id="MobiDB-lite"/>
    </source>
</evidence>
<comment type="function">
    <text evidence="7">Catalyzes the reversible hydration of carbon dioxide to form bicarbonate.</text>
</comment>
<dbReference type="PANTHER" id="PTHR11002">
    <property type="entry name" value="CARBONIC ANHYDRASE"/>
    <property type="match status" value="1"/>
</dbReference>
<dbReference type="InterPro" id="IPR015892">
    <property type="entry name" value="Carbonic_anhydrase_CS"/>
</dbReference>
<evidence type="ECO:0000256" key="1">
    <source>
        <dbReference type="ARBA" id="ARBA00001947"/>
    </source>
</evidence>
<feature type="region of interest" description="Disordered" evidence="10">
    <location>
        <begin position="93"/>
        <end position="113"/>
    </location>
</feature>
<dbReference type="SMART" id="SM00947">
    <property type="entry name" value="Pro_CA"/>
    <property type="match status" value="1"/>
</dbReference>
<comment type="caution">
    <text evidence="11">The sequence shown here is derived from an EMBL/GenBank/DDBJ whole genome shotgun (WGS) entry which is preliminary data.</text>
</comment>
<dbReference type="Proteomes" id="UP001157017">
    <property type="component" value="Unassembled WGS sequence"/>
</dbReference>
<reference evidence="12" key="1">
    <citation type="journal article" date="2019" name="Int. J. Syst. Evol. Microbiol.">
        <title>The Global Catalogue of Microorganisms (GCM) 10K type strain sequencing project: providing services to taxonomists for standard genome sequencing and annotation.</title>
        <authorList>
            <consortium name="The Broad Institute Genomics Platform"/>
            <consortium name="The Broad Institute Genome Sequencing Center for Infectious Disease"/>
            <person name="Wu L."/>
            <person name="Ma J."/>
        </authorList>
    </citation>
    <scope>NUCLEOTIDE SEQUENCE [LARGE SCALE GENOMIC DNA]</scope>
    <source>
        <strain evidence="12">NBRC 108730</strain>
    </source>
</reference>
<name>A0ABQ6JKJ6_9ACTN</name>
<keyword evidence="5 9" id="KW-0862">Zinc</keyword>
<proteinExistence type="inferred from homology"/>
<evidence type="ECO:0000256" key="5">
    <source>
        <dbReference type="ARBA" id="ARBA00022833"/>
    </source>
</evidence>
<keyword evidence="4" id="KW-0479">Metal-binding</keyword>
<dbReference type="InterPro" id="IPR036874">
    <property type="entry name" value="Carbonic_anhydrase_sf"/>
</dbReference>
<evidence type="ECO:0000313" key="12">
    <source>
        <dbReference type="Proteomes" id="UP001157017"/>
    </source>
</evidence>